<dbReference type="InterPro" id="IPR050723">
    <property type="entry name" value="CFA/CMAS"/>
</dbReference>
<feature type="active site" evidence="6">
    <location>
        <position position="366"/>
    </location>
</feature>
<reference evidence="8 9" key="1">
    <citation type="submission" date="2018-03" db="EMBL/GenBank/DDBJ databases">
        <title>Genome sequence of Clostridium liquoris DSM 100320.</title>
        <authorList>
            <person name="Poehlein A."/>
            <person name="Daniel R."/>
        </authorList>
    </citation>
    <scope>NUCLEOTIDE SEQUENCE [LARGE SCALE GENOMIC DNA]</scope>
    <source>
        <strain evidence="8 9">DSM 100320</strain>
    </source>
</reference>
<dbReference type="GO" id="GO:0032259">
    <property type="term" value="P:methylation"/>
    <property type="evidence" value="ECO:0007669"/>
    <property type="project" value="UniProtKB-KW"/>
</dbReference>
<accession>A0A2T0B7S8</accession>
<evidence type="ECO:0000256" key="3">
    <source>
        <dbReference type="ARBA" id="ARBA00022679"/>
    </source>
</evidence>
<organism evidence="8 9">
    <name type="scientific">Clostridium liquoris</name>
    <dbReference type="NCBI Taxonomy" id="1289519"/>
    <lineage>
        <taxon>Bacteria</taxon>
        <taxon>Bacillati</taxon>
        <taxon>Bacillota</taxon>
        <taxon>Clostridia</taxon>
        <taxon>Eubacteriales</taxon>
        <taxon>Clostridiaceae</taxon>
        <taxon>Clostridium</taxon>
    </lineage>
</organism>
<dbReference type="SUPFAM" id="SSF53335">
    <property type="entry name" value="S-adenosyl-L-methionine-dependent methyltransferases"/>
    <property type="match status" value="1"/>
</dbReference>
<dbReference type="Pfam" id="PF25371">
    <property type="entry name" value="DUF7884"/>
    <property type="match status" value="1"/>
</dbReference>
<gene>
    <name evidence="8" type="primary">cfa_1</name>
    <name evidence="8" type="ORF">CLLI_06550</name>
</gene>
<dbReference type="PANTHER" id="PTHR43667">
    <property type="entry name" value="CYCLOPROPANE-FATTY-ACYL-PHOSPHOLIPID SYNTHASE"/>
    <property type="match status" value="1"/>
</dbReference>
<name>A0A2T0B7S8_9CLOT</name>
<proteinExistence type="inferred from homology"/>
<keyword evidence="4" id="KW-0949">S-adenosyl-L-methionine</keyword>
<feature type="domain" description="DUF7884" evidence="7">
    <location>
        <begin position="10"/>
        <end position="94"/>
    </location>
</feature>
<keyword evidence="5" id="KW-0443">Lipid metabolism</keyword>
<dbReference type="Gene3D" id="3.40.50.150">
    <property type="entry name" value="Vaccinia Virus protein VP39"/>
    <property type="match status" value="1"/>
</dbReference>
<dbReference type="Pfam" id="PF02353">
    <property type="entry name" value="CMAS"/>
    <property type="match status" value="1"/>
</dbReference>
<keyword evidence="3 8" id="KW-0808">Transferase</keyword>
<dbReference type="InterPro" id="IPR003333">
    <property type="entry name" value="CMAS"/>
</dbReference>
<sequence>MKDMERTVLDKFCRGINDYSFSIDYWDGSSENYGQDDPGFKIIFKDKISGIKILKDPSLALGEAYMNGIIDFKGNLQQIVETAYKINIPFFEKKRLNGLSKLFDSGNKSTSLKKQRKDIEHHYDLGNDFYELWLDETMSYSCAYFCSPEDSLYEAQLQKIDYILKKLQLHQGESILDIGCGWGWLIIRAAQQYGVKALGITLSEEQYMKTKQRIAELGLAAQVDVKLMDYRSLAESHGGKFDKVVSIGMVEHVGEANLSKYMETVDKLLVPGGLSVLHCITGQIEGPCNKWICKYIFPGGYIPSIRELIYLLPENDFHLLDVESLRLHYAKTLDHWAENFEKNIDYIKEKYSERFVKMWRLYLNSCAASFRASDLDIHQIVFSKGLNSNLPMTRKYLYL</sequence>
<dbReference type="CDD" id="cd02440">
    <property type="entry name" value="AdoMet_MTases"/>
    <property type="match status" value="1"/>
</dbReference>
<dbReference type="PIRSF" id="PIRSF003085">
    <property type="entry name" value="CMAS"/>
    <property type="match status" value="1"/>
</dbReference>
<evidence type="ECO:0000313" key="8">
    <source>
        <dbReference type="EMBL" id="PRR79922.1"/>
    </source>
</evidence>
<dbReference type="PANTHER" id="PTHR43667:SF1">
    <property type="entry name" value="CYCLOPROPANE-FATTY-ACYL-PHOSPHOLIPID SYNTHASE"/>
    <property type="match status" value="1"/>
</dbReference>
<dbReference type="GO" id="GO:0008610">
    <property type="term" value="P:lipid biosynthetic process"/>
    <property type="evidence" value="ECO:0007669"/>
    <property type="project" value="InterPro"/>
</dbReference>
<evidence type="ECO:0000256" key="4">
    <source>
        <dbReference type="ARBA" id="ARBA00022691"/>
    </source>
</evidence>
<evidence type="ECO:0000256" key="2">
    <source>
        <dbReference type="ARBA" id="ARBA00022603"/>
    </source>
</evidence>
<dbReference type="InterPro" id="IPR057206">
    <property type="entry name" value="DUF7884"/>
</dbReference>
<evidence type="ECO:0000256" key="5">
    <source>
        <dbReference type="ARBA" id="ARBA00023098"/>
    </source>
</evidence>
<comment type="caution">
    <text evidence="8">The sequence shown here is derived from an EMBL/GenBank/DDBJ whole genome shotgun (WGS) entry which is preliminary data.</text>
</comment>
<evidence type="ECO:0000256" key="1">
    <source>
        <dbReference type="ARBA" id="ARBA00010815"/>
    </source>
</evidence>
<evidence type="ECO:0000313" key="9">
    <source>
        <dbReference type="Proteomes" id="UP000239706"/>
    </source>
</evidence>
<comment type="similarity">
    <text evidence="1">Belongs to the CFA/CMAS family.</text>
</comment>
<evidence type="ECO:0000259" key="7">
    <source>
        <dbReference type="Pfam" id="PF25371"/>
    </source>
</evidence>
<protein>
    <submittedName>
        <fullName evidence="8">Cyclopropane-fatty-acyl-phospholipid synthase</fullName>
        <ecNumber evidence="8">2.1.1.79</ecNumber>
    </submittedName>
</protein>
<keyword evidence="9" id="KW-1185">Reference proteome</keyword>
<dbReference type="GO" id="GO:0008825">
    <property type="term" value="F:cyclopropane-fatty-acyl-phospholipid synthase activity"/>
    <property type="evidence" value="ECO:0007669"/>
    <property type="project" value="UniProtKB-EC"/>
</dbReference>
<evidence type="ECO:0000256" key="6">
    <source>
        <dbReference type="PIRSR" id="PIRSR003085-1"/>
    </source>
</evidence>
<dbReference type="EMBL" id="PVXO01000012">
    <property type="protein sequence ID" value="PRR79922.1"/>
    <property type="molecule type" value="Genomic_DNA"/>
</dbReference>
<keyword evidence="2 8" id="KW-0489">Methyltransferase</keyword>
<dbReference type="AlphaFoldDB" id="A0A2T0B7S8"/>
<dbReference type="Proteomes" id="UP000239706">
    <property type="component" value="Unassembled WGS sequence"/>
</dbReference>
<dbReference type="InterPro" id="IPR029063">
    <property type="entry name" value="SAM-dependent_MTases_sf"/>
</dbReference>
<dbReference type="EC" id="2.1.1.79" evidence="8"/>